<reference evidence="9 11" key="2">
    <citation type="journal article" date="2020" name="Int. J. Syst. Evol. Microbiol.">
        <title>Sulfuracidifex tepidarius gen. nov., sp. nov. and transfer of Sulfolobus metallicus Huber and Stetter 1992 to the genus Sulfuracidifex as Sulfuracidifex metallicus comb. nov.</title>
        <authorList>
            <person name="Itoh T."/>
            <person name="Miura T."/>
            <person name="Sakai H.D."/>
            <person name="Kato S."/>
            <person name="Ohkuma M."/>
            <person name="Takashina T."/>
        </authorList>
    </citation>
    <scope>NUCLEOTIDE SEQUENCE [LARGE SCALE GENOMIC DNA]</scope>
    <source>
        <strain evidence="9 11">IC-006</strain>
        <strain evidence="10">IC-007</strain>
    </source>
</reference>
<keyword evidence="4" id="KW-0119">Carbohydrate metabolism</keyword>
<dbReference type="SMART" id="SM01130">
    <property type="entry name" value="DHDPS"/>
    <property type="match status" value="1"/>
</dbReference>
<dbReference type="InterPro" id="IPR013785">
    <property type="entry name" value="Aldolase_TIM"/>
</dbReference>
<feature type="binding site" evidence="8">
    <location>
        <position position="52"/>
    </location>
    <ligand>
        <name>pyruvate</name>
        <dbReference type="ChEBI" id="CHEBI:15361"/>
    </ligand>
</feature>
<reference evidence="12" key="1">
    <citation type="submission" date="2018-09" db="EMBL/GenBank/DDBJ databases">
        <title>Complete Genome Sequencing of Sulfolobus sp. JCM 16834.</title>
        <authorList>
            <person name="Kato S."/>
            <person name="Itoh T."/>
            <person name="Ohkuma M."/>
        </authorList>
    </citation>
    <scope>NUCLEOTIDE SEQUENCE [LARGE SCALE GENOMIC DNA]</scope>
    <source>
        <strain evidence="12">IC-007</strain>
    </source>
</reference>
<feature type="active site" description="Schiff-base intermediate with substrate" evidence="7">
    <location>
        <position position="162"/>
    </location>
</feature>
<dbReference type="InterPro" id="IPR002220">
    <property type="entry name" value="DapA-like"/>
</dbReference>
<keyword evidence="2" id="KW-0456">Lyase</keyword>
<comment type="pathway">
    <text evidence="1">Carbohydrate acid metabolism; 2-dehydro-3-deoxy-D-gluconate degradation; D-glyceraldehyde 3-phosphate and pyruvate from 2-dehydro-3-deoxy-D-gluconate: step 2/2.</text>
</comment>
<dbReference type="AlphaFoldDB" id="A0A510DX86"/>
<accession>A0A510DX86</accession>
<dbReference type="Proteomes" id="UP000322983">
    <property type="component" value="Chromosome"/>
</dbReference>
<accession>A0A510E508</accession>
<dbReference type="RefSeq" id="WP_232048891.1">
    <property type="nucleotide sequence ID" value="NZ_AP018929.1"/>
</dbReference>
<evidence type="ECO:0000256" key="2">
    <source>
        <dbReference type="ARBA" id="ARBA00023239"/>
    </source>
</evidence>
<dbReference type="PIRSF" id="PIRSF001365">
    <property type="entry name" value="DHDPS"/>
    <property type="match status" value="1"/>
</dbReference>
<dbReference type="Proteomes" id="UP000325030">
    <property type="component" value="Chromosome"/>
</dbReference>
<evidence type="ECO:0000256" key="7">
    <source>
        <dbReference type="PIRSR" id="PIRSR001365-1"/>
    </source>
</evidence>
<comment type="similarity">
    <text evidence="5">Belongs to the DapA family. KDPG aldolase subfamily.</text>
</comment>
<dbReference type="PRINTS" id="PR00146">
    <property type="entry name" value="DHPICSNTHASE"/>
</dbReference>
<dbReference type="GeneID" id="41715881"/>
<evidence type="ECO:0000313" key="10">
    <source>
        <dbReference type="EMBL" id="BBG27584.1"/>
    </source>
</evidence>
<dbReference type="SUPFAM" id="SSF51569">
    <property type="entry name" value="Aldolase"/>
    <property type="match status" value="1"/>
</dbReference>
<feature type="active site" description="Proton donor/acceptor" evidence="7">
    <location>
        <position position="137"/>
    </location>
</feature>
<proteinExistence type="inferred from homology"/>
<evidence type="ECO:0000313" key="12">
    <source>
        <dbReference type="Proteomes" id="UP000325030"/>
    </source>
</evidence>
<comment type="subunit">
    <text evidence="6">Homotetramer; dimer of dimers.</text>
</comment>
<evidence type="ECO:0000256" key="3">
    <source>
        <dbReference type="ARBA" id="ARBA00023270"/>
    </source>
</evidence>
<dbReference type="Pfam" id="PF00701">
    <property type="entry name" value="DHDPS"/>
    <property type="match status" value="1"/>
</dbReference>
<gene>
    <name evidence="9" type="ORF">IC006_2133</name>
    <name evidence="10" type="ORF">IC007_2138</name>
</gene>
<evidence type="ECO:0000256" key="1">
    <source>
        <dbReference type="ARBA" id="ARBA00004736"/>
    </source>
</evidence>
<dbReference type="KEGG" id="step:IC006_2133"/>
<evidence type="ECO:0000313" key="11">
    <source>
        <dbReference type="Proteomes" id="UP000322983"/>
    </source>
</evidence>
<name>A0A510DX86_9CREN</name>
<organism evidence="9 11">
    <name type="scientific">Sulfuracidifex tepidarius</name>
    <dbReference type="NCBI Taxonomy" id="1294262"/>
    <lineage>
        <taxon>Archaea</taxon>
        <taxon>Thermoproteota</taxon>
        <taxon>Thermoprotei</taxon>
        <taxon>Sulfolobales</taxon>
        <taxon>Sulfolobaceae</taxon>
        <taxon>Sulfuracidifex</taxon>
    </lineage>
</organism>
<keyword evidence="3" id="KW-0704">Schiff base</keyword>
<feature type="binding site" evidence="8">
    <location>
        <position position="203"/>
    </location>
    <ligand>
        <name>pyruvate</name>
        <dbReference type="ChEBI" id="CHEBI:15361"/>
    </ligand>
</feature>
<dbReference type="PANTHER" id="PTHR12128">
    <property type="entry name" value="DIHYDRODIPICOLINATE SYNTHASE"/>
    <property type="match status" value="1"/>
</dbReference>
<protein>
    <submittedName>
        <fullName evidence="9 10">2-dehydro-3-deoxy-phosphogluconate</fullName>
    </submittedName>
</protein>
<dbReference type="PANTHER" id="PTHR12128:SF66">
    <property type="entry name" value="4-HYDROXY-2-OXOGLUTARATE ALDOLASE, MITOCHONDRIAL"/>
    <property type="match status" value="1"/>
</dbReference>
<keyword evidence="11" id="KW-1185">Reference proteome</keyword>
<evidence type="ECO:0000313" key="9">
    <source>
        <dbReference type="EMBL" id="BBG24799.1"/>
    </source>
</evidence>
<evidence type="ECO:0000256" key="8">
    <source>
        <dbReference type="PIRSR" id="PIRSR001365-2"/>
    </source>
</evidence>
<evidence type="ECO:0000256" key="6">
    <source>
        <dbReference type="ARBA" id="ARBA00044762"/>
    </source>
</evidence>
<sequence>MEGIPEVMKMAEIIVPVLTPFNDGKINIELLKEHTSSLLKAGVDRIFVNGTTGMGPALSPGEKETNLKAVLEVTDKVIFQVGSLNMGEVKSLAREGKELGVKTIASYAPYYFTGLPKSLIVRYFKEICGEHDEVYLYNYPSAVGKDVDAETVKEIGCLKGVKDTNDSINHSLQYKRVNPGMKVFNGADTLVMTSIATGLDGTVSAAANFVPEVLVEIRRKVSEGKVGEAMKLQFMVDELVSLAKGYGYIPSIYVLVKGIRGYDVGNPRPPLFPLGDVERKELLDKAIKIMEKYNKNEA</sequence>
<dbReference type="EMBL" id="AP018930">
    <property type="protein sequence ID" value="BBG27584.1"/>
    <property type="molecule type" value="Genomic_DNA"/>
</dbReference>
<dbReference type="GO" id="GO:0008675">
    <property type="term" value="F:2-dehydro-3-deoxy-phosphogluconate aldolase activity"/>
    <property type="evidence" value="ECO:0007669"/>
    <property type="project" value="UniProtKB-ARBA"/>
</dbReference>
<dbReference type="STRING" id="1294262.GCA_001316085_02111"/>
<evidence type="ECO:0000256" key="4">
    <source>
        <dbReference type="ARBA" id="ARBA00023277"/>
    </source>
</evidence>
<dbReference type="Gene3D" id="3.20.20.70">
    <property type="entry name" value="Aldolase class I"/>
    <property type="match status" value="1"/>
</dbReference>
<dbReference type="InterPro" id="IPR053415">
    <property type="entry name" value="ED_pathway_aldolase"/>
</dbReference>
<evidence type="ECO:0000256" key="5">
    <source>
        <dbReference type="ARBA" id="ARBA00044756"/>
    </source>
</evidence>
<dbReference type="NCBIfam" id="NF040954">
    <property type="entry name" value="Arch_KDGaldase"/>
    <property type="match status" value="1"/>
</dbReference>
<dbReference type="GO" id="GO:0008840">
    <property type="term" value="F:4-hydroxy-tetrahydrodipicolinate synthase activity"/>
    <property type="evidence" value="ECO:0007669"/>
    <property type="project" value="TreeGrafter"/>
</dbReference>
<dbReference type="EMBL" id="AP018929">
    <property type="protein sequence ID" value="BBG24799.1"/>
    <property type="molecule type" value="Genomic_DNA"/>
</dbReference>